<protein>
    <submittedName>
        <fullName evidence="1">Cryptochrome</fullName>
    </submittedName>
</protein>
<evidence type="ECO:0000313" key="2">
    <source>
        <dbReference type="Proteomes" id="UP000029643"/>
    </source>
</evidence>
<gene>
    <name evidence="1" type="ORF">JCM19274_637</name>
</gene>
<sequence>MTAMEQTFCNVIMGKTYPNPPIIDLQESARIARDKIWGGHKQHPAVLQEKNRLLQTHVNRN</sequence>
<accession>A0A090X5Y6</accession>
<organism evidence="1 2">
    <name type="scientific">Algibacter lectus</name>
    <dbReference type="NCBI Taxonomy" id="221126"/>
    <lineage>
        <taxon>Bacteria</taxon>
        <taxon>Pseudomonadati</taxon>
        <taxon>Bacteroidota</taxon>
        <taxon>Flavobacteriia</taxon>
        <taxon>Flavobacteriales</taxon>
        <taxon>Flavobacteriaceae</taxon>
        <taxon>Algibacter</taxon>
    </lineage>
</organism>
<name>A0A090X5Y6_9FLAO</name>
<comment type="caution">
    <text evidence="1">The sequence shown here is derived from an EMBL/GenBank/DDBJ whole genome shotgun (WGS) entry which is preliminary data.</text>
</comment>
<dbReference type="EMBL" id="BBNU01000010">
    <property type="protein sequence ID" value="GAL80347.1"/>
    <property type="molecule type" value="Genomic_DNA"/>
</dbReference>
<dbReference type="Proteomes" id="UP000029643">
    <property type="component" value="Unassembled WGS sequence"/>
</dbReference>
<dbReference type="AlphaFoldDB" id="A0A090X5Y6"/>
<evidence type="ECO:0000313" key="1">
    <source>
        <dbReference type="EMBL" id="GAL80347.1"/>
    </source>
</evidence>
<proteinExistence type="predicted"/>
<reference evidence="1 2" key="1">
    <citation type="journal article" date="2014" name="Genome Announc.">
        <title>Draft Genome Sequences of Marine Flavobacterium Algibacter lectus Strains SS8 and NR4.</title>
        <authorList>
            <person name="Takatani N."/>
            <person name="Nakanishi M."/>
            <person name="Meirelles P."/>
            <person name="Mino S."/>
            <person name="Suda W."/>
            <person name="Oshima K."/>
            <person name="Hattori M."/>
            <person name="Ohkuma M."/>
            <person name="Hosokawa M."/>
            <person name="Miyashita K."/>
            <person name="Thompson F.L."/>
            <person name="Niwa A."/>
            <person name="Sawabe T."/>
            <person name="Sawabe T."/>
        </authorList>
    </citation>
    <scope>NUCLEOTIDE SEQUENCE [LARGE SCALE GENOMIC DNA]</scope>
    <source>
        <strain evidence="2">JCM19274</strain>
    </source>
</reference>